<dbReference type="eggNOG" id="ENOG502SJCV">
    <property type="taxonomic scope" value="Eukaryota"/>
</dbReference>
<feature type="region of interest" description="Disordered" evidence="1">
    <location>
        <begin position="37"/>
        <end position="57"/>
    </location>
</feature>
<evidence type="ECO:0000259" key="2">
    <source>
        <dbReference type="PROSITE" id="PS50181"/>
    </source>
</evidence>
<feature type="compositionally biased region" description="Low complexity" evidence="1">
    <location>
        <begin position="449"/>
        <end position="460"/>
    </location>
</feature>
<feature type="compositionally biased region" description="Polar residues" evidence="1">
    <location>
        <begin position="438"/>
        <end position="448"/>
    </location>
</feature>
<dbReference type="HOGENOM" id="CLU_039202_0_0_1"/>
<feature type="region of interest" description="Disordered" evidence="1">
    <location>
        <begin position="424"/>
        <end position="465"/>
    </location>
</feature>
<comment type="caution">
    <text evidence="3">The sequence shown here is derived from an EMBL/GenBank/DDBJ whole genome shotgun (WGS) entry which is preliminary data.</text>
</comment>
<dbReference type="PROSITE" id="PS50181">
    <property type="entry name" value="FBOX"/>
    <property type="match status" value="1"/>
</dbReference>
<dbReference type="STRING" id="240176.A8NRT8"/>
<organism evidence="3 4">
    <name type="scientific">Coprinopsis cinerea (strain Okayama-7 / 130 / ATCC MYA-4618 / FGSC 9003)</name>
    <name type="common">Inky cap fungus</name>
    <name type="synonym">Hormographiella aspergillata</name>
    <dbReference type="NCBI Taxonomy" id="240176"/>
    <lineage>
        <taxon>Eukaryota</taxon>
        <taxon>Fungi</taxon>
        <taxon>Dikarya</taxon>
        <taxon>Basidiomycota</taxon>
        <taxon>Agaricomycotina</taxon>
        <taxon>Agaricomycetes</taxon>
        <taxon>Agaricomycetidae</taxon>
        <taxon>Agaricales</taxon>
        <taxon>Agaricineae</taxon>
        <taxon>Psathyrellaceae</taxon>
        <taxon>Coprinopsis</taxon>
    </lineage>
</organism>
<dbReference type="Proteomes" id="UP000001861">
    <property type="component" value="Unassembled WGS sequence"/>
</dbReference>
<evidence type="ECO:0000313" key="4">
    <source>
        <dbReference type="Proteomes" id="UP000001861"/>
    </source>
</evidence>
<dbReference type="GeneID" id="6012387"/>
<dbReference type="InterPro" id="IPR001810">
    <property type="entry name" value="F-box_dom"/>
</dbReference>
<dbReference type="InParanoid" id="A8NRT8"/>
<name>A8NRT8_COPC7</name>
<evidence type="ECO:0000256" key="1">
    <source>
        <dbReference type="SAM" id="MobiDB-lite"/>
    </source>
</evidence>
<dbReference type="AlphaFoldDB" id="A8NRT8"/>
<dbReference type="SUPFAM" id="SSF81383">
    <property type="entry name" value="F-box domain"/>
    <property type="match status" value="1"/>
</dbReference>
<evidence type="ECO:0000313" key="3">
    <source>
        <dbReference type="EMBL" id="EAU85917.2"/>
    </source>
</evidence>
<dbReference type="Gene3D" id="1.20.1280.50">
    <property type="match status" value="1"/>
</dbReference>
<gene>
    <name evidence="3" type="ORF">CC1G_02940</name>
</gene>
<dbReference type="Pfam" id="PF12937">
    <property type="entry name" value="F-box-like"/>
    <property type="match status" value="1"/>
</dbReference>
<dbReference type="RefSeq" id="XP_001835852.2">
    <property type="nucleotide sequence ID" value="XM_001835800.2"/>
</dbReference>
<feature type="domain" description="F-box" evidence="2">
    <location>
        <begin position="75"/>
        <end position="125"/>
    </location>
</feature>
<protein>
    <recommendedName>
        <fullName evidence="2">F-box domain-containing protein</fullName>
    </recommendedName>
</protein>
<feature type="compositionally biased region" description="Pro residues" evidence="1">
    <location>
        <begin position="39"/>
        <end position="50"/>
    </location>
</feature>
<proteinExistence type="predicted"/>
<keyword evidence="4" id="KW-1185">Reference proteome</keyword>
<sequence length="481" mass="55340">MLFGRRTNDTQGPATFSRSLARTFKLKLSIPFLTSKSKCPPPMYSSPPSPRRPEDISRPRQLGRYRHHPEHRLPAHFIQRLPVEILALIFIQGAQDDVYFPVTVSHVCRAWRRIALRTPALWRRITLGPQERMWKERIKRARACSLDVQLLPTKSRSRSEPRHADLDPYSIQWHMHMVIPHIARWRSLEIVFPEHGPYLWKASLSRCCATRNAQAPLLEDIQLSYRANDDPEAFTLFSGSAPKLRSATLDGIRLNWLPSLYSNLTFLDYTHHGFTAGHQAVQDVINMLTVSSQLRELRLTFPRKPVVCLPCRDDPVKTRVVLPKLKCLHLRVEGKDIPFELAQIATLLVTPSLTSLRLVDLNRSYNSFASLKSFFYIYALPPSLRSVRIECGWYDPRMITPIVQSHARIRQIIIKRPHSAEQVLNLKPSPTPPRSRKGSSPSAPQWENTTSSLSAASATRSNHHNRHFQIQRLDVQYLKAR</sequence>
<dbReference type="OrthoDB" id="3181259at2759"/>
<dbReference type="OMA" id="RACTLDI"/>
<dbReference type="InterPro" id="IPR036047">
    <property type="entry name" value="F-box-like_dom_sf"/>
</dbReference>
<accession>A8NRT8</accession>
<dbReference type="EMBL" id="AACS02000008">
    <property type="protein sequence ID" value="EAU85917.2"/>
    <property type="molecule type" value="Genomic_DNA"/>
</dbReference>
<reference evidence="3 4" key="1">
    <citation type="journal article" date="2010" name="Proc. Natl. Acad. Sci. U.S.A.">
        <title>Insights into evolution of multicellular fungi from the assembled chromosomes of the mushroom Coprinopsis cinerea (Coprinus cinereus).</title>
        <authorList>
            <person name="Stajich J.E."/>
            <person name="Wilke S.K."/>
            <person name="Ahren D."/>
            <person name="Au C.H."/>
            <person name="Birren B.W."/>
            <person name="Borodovsky M."/>
            <person name="Burns C."/>
            <person name="Canback B."/>
            <person name="Casselton L.A."/>
            <person name="Cheng C.K."/>
            <person name="Deng J."/>
            <person name="Dietrich F.S."/>
            <person name="Fargo D.C."/>
            <person name="Farman M.L."/>
            <person name="Gathman A.C."/>
            <person name="Goldberg J."/>
            <person name="Guigo R."/>
            <person name="Hoegger P.J."/>
            <person name="Hooker J.B."/>
            <person name="Huggins A."/>
            <person name="James T.Y."/>
            <person name="Kamada T."/>
            <person name="Kilaru S."/>
            <person name="Kodira C."/>
            <person name="Kues U."/>
            <person name="Kupfer D."/>
            <person name="Kwan H.S."/>
            <person name="Lomsadze A."/>
            <person name="Li W."/>
            <person name="Lilly W.W."/>
            <person name="Ma L.J."/>
            <person name="Mackey A.J."/>
            <person name="Manning G."/>
            <person name="Martin F."/>
            <person name="Muraguchi H."/>
            <person name="Natvig D.O."/>
            <person name="Palmerini H."/>
            <person name="Ramesh M.A."/>
            <person name="Rehmeyer C.J."/>
            <person name="Roe B.A."/>
            <person name="Shenoy N."/>
            <person name="Stanke M."/>
            <person name="Ter-Hovhannisyan V."/>
            <person name="Tunlid A."/>
            <person name="Velagapudi R."/>
            <person name="Vision T.J."/>
            <person name="Zeng Q."/>
            <person name="Zolan M.E."/>
            <person name="Pukkila P.J."/>
        </authorList>
    </citation>
    <scope>NUCLEOTIDE SEQUENCE [LARGE SCALE GENOMIC DNA]</scope>
    <source>
        <strain evidence="4">Okayama-7 / 130 / ATCC MYA-4618 / FGSC 9003</strain>
    </source>
</reference>
<dbReference type="KEGG" id="cci:CC1G_02940"/>
<dbReference type="VEuPathDB" id="FungiDB:CC1G_02940"/>